<dbReference type="OrthoDB" id="2431672at2759"/>
<feature type="compositionally biased region" description="Acidic residues" evidence="1">
    <location>
        <begin position="15"/>
        <end position="27"/>
    </location>
</feature>
<proteinExistence type="predicted"/>
<protein>
    <submittedName>
        <fullName evidence="2">9718_t:CDS:1</fullName>
    </submittedName>
</protein>
<accession>A0A9N9HCQ5</accession>
<gene>
    <name evidence="2" type="ORF">DERYTH_LOCUS10861</name>
</gene>
<organism evidence="2 3">
    <name type="scientific">Dentiscutata erythropus</name>
    <dbReference type="NCBI Taxonomy" id="1348616"/>
    <lineage>
        <taxon>Eukaryota</taxon>
        <taxon>Fungi</taxon>
        <taxon>Fungi incertae sedis</taxon>
        <taxon>Mucoromycota</taxon>
        <taxon>Glomeromycotina</taxon>
        <taxon>Glomeromycetes</taxon>
        <taxon>Diversisporales</taxon>
        <taxon>Gigasporaceae</taxon>
        <taxon>Dentiscutata</taxon>
    </lineage>
</organism>
<feature type="region of interest" description="Disordered" evidence="1">
    <location>
        <begin position="1"/>
        <end position="34"/>
    </location>
</feature>
<keyword evidence="3" id="KW-1185">Reference proteome</keyword>
<dbReference type="EMBL" id="CAJVPY010006503">
    <property type="protein sequence ID" value="CAG8663964.1"/>
    <property type="molecule type" value="Genomic_DNA"/>
</dbReference>
<name>A0A9N9HCQ5_9GLOM</name>
<evidence type="ECO:0000313" key="2">
    <source>
        <dbReference type="EMBL" id="CAG8663964.1"/>
    </source>
</evidence>
<evidence type="ECO:0000313" key="3">
    <source>
        <dbReference type="Proteomes" id="UP000789405"/>
    </source>
</evidence>
<reference evidence="2" key="1">
    <citation type="submission" date="2021-06" db="EMBL/GenBank/DDBJ databases">
        <authorList>
            <person name="Kallberg Y."/>
            <person name="Tangrot J."/>
            <person name="Rosling A."/>
        </authorList>
    </citation>
    <scope>NUCLEOTIDE SEQUENCE</scope>
    <source>
        <strain evidence="2">MA453B</strain>
    </source>
</reference>
<sequence>MSPIPEVAMPQNSVNEEESSSSSDEDPPSNNESNFIPVTVFQDAAGDYYLWLDLWRAIYYLEFLIFPLVTNSPVDLITLQQWIAKGAEKAGWNINEIQHSGLNAKIIENLIASTID</sequence>
<dbReference type="Proteomes" id="UP000789405">
    <property type="component" value="Unassembled WGS sequence"/>
</dbReference>
<dbReference type="AlphaFoldDB" id="A0A9N9HCQ5"/>
<comment type="caution">
    <text evidence="2">The sequence shown here is derived from an EMBL/GenBank/DDBJ whole genome shotgun (WGS) entry which is preliminary data.</text>
</comment>
<evidence type="ECO:0000256" key="1">
    <source>
        <dbReference type="SAM" id="MobiDB-lite"/>
    </source>
</evidence>